<sequence>MSGMFTLFHNGQFWVGVYEIREAGLVRAAQHVFGAEPTNAELVEFAAGPGFAELARRAHAAPAVADDGRDEPRRRRLPRREQQTVVGTAAQRALKESIAARAVENKAARKQRRAEEARRRRDIARAKAKARHRGR</sequence>
<comment type="caution">
    <text evidence="3">The sequence shown here is derived from an EMBL/GenBank/DDBJ whole genome shotgun (WGS) entry which is preliminary data.</text>
</comment>
<feature type="compositionally biased region" description="Basic and acidic residues" evidence="1">
    <location>
        <begin position="103"/>
        <end position="125"/>
    </location>
</feature>
<reference evidence="3" key="3">
    <citation type="submission" date="2020-09" db="EMBL/GenBank/DDBJ databases">
        <authorList>
            <person name="Sun Q."/>
            <person name="Zhou Y."/>
        </authorList>
    </citation>
    <scope>NUCLEOTIDE SEQUENCE</scope>
    <source>
        <strain evidence="3">CGMCC 4.7206</strain>
    </source>
</reference>
<dbReference type="Pfam" id="PF11208">
    <property type="entry name" value="DUF2992"/>
    <property type="match status" value="1"/>
</dbReference>
<evidence type="ECO:0000313" key="4">
    <source>
        <dbReference type="Proteomes" id="UP000597989"/>
    </source>
</evidence>
<keyword evidence="5" id="KW-1185">Reference proteome</keyword>
<evidence type="ECO:0000313" key="5">
    <source>
        <dbReference type="Proteomes" id="UP001500220"/>
    </source>
</evidence>
<dbReference type="Proteomes" id="UP000597989">
    <property type="component" value="Unassembled WGS sequence"/>
</dbReference>
<feature type="compositionally biased region" description="Basic residues" evidence="1">
    <location>
        <begin position="126"/>
        <end position="135"/>
    </location>
</feature>
<proteinExistence type="predicted"/>
<accession>A0A917JL54</accession>
<evidence type="ECO:0000256" key="1">
    <source>
        <dbReference type="SAM" id="MobiDB-lite"/>
    </source>
</evidence>
<dbReference type="InterPro" id="IPR016787">
    <property type="entry name" value="UCP021328"/>
</dbReference>
<reference evidence="3 4" key="1">
    <citation type="journal article" date="2014" name="Int. J. Syst. Evol. Microbiol.">
        <title>Complete genome sequence of Corynebacterium casei LMG S-19264T (=DSM 44701T), isolated from a smear-ripened cheese.</title>
        <authorList>
            <consortium name="US DOE Joint Genome Institute (JGI-PGF)"/>
            <person name="Walter F."/>
            <person name="Albersmeier A."/>
            <person name="Kalinowski J."/>
            <person name="Ruckert C."/>
        </authorList>
    </citation>
    <scope>NUCLEOTIDE SEQUENCE [LARGE SCALE GENOMIC DNA]</scope>
    <source>
        <strain evidence="3 4">CGMCC 4.7206</strain>
    </source>
</reference>
<feature type="region of interest" description="Disordered" evidence="1">
    <location>
        <begin position="58"/>
        <end position="135"/>
    </location>
</feature>
<evidence type="ECO:0000313" key="3">
    <source>
        <dbReference type="EMBL" id="GGI72806.1"/>
    </source>
</evidence>
<organism evidence="3 4">
    <name type="scientific">Saccharopolyspora thermophila</name>
    <dbReference type="NCBI Taxonomy" id="89367"/>
    <lineage>
        <taxon>Bacteria</taxon>
        <taxon>Bacillati</taxon>
        <taxon>Actinomycetota</taxon>
        <taxon>Actinomycetes</taxon>
        <taxon>Pseudonocardiales</taxon>
        <taxon>Pseudonocardiaceae</taxon>
        <taxon>Saccharopolyspora</taxon>
    </lineage>
</organism>
<dbReference type="EMBL" id="BMMT01000002">
    <property type="protein sequence ID" value="GGI72806.1"/>
    <property type="molecule type" value="Genomic_DNA"/>
</dbReference>
<reference evidence="2 5" key="2">
    <citation type="journal article" date="2019" name="Int. J. Syst. Evol. Microbiol.">
        <title>The Global Catalogue of Microorganisms (GCM) 10K type strain sequencing project: providing services to taxonomists for standard genome sequencing and annotation.</title>
        <authorList>
            <consortium name="The Broad Institute Genomics Platform"/>
            <consortium name="The Broad Institute Genome Sequencing Center for Infectious Disease"/>
            <person name="Wu L."/>
            <person name="Ma J."/>
        </authorList>
    </citation>
    <scope>NUCLEOTIDE SEQUENCE [LARGE SCALE GENOMIC DNA]</scope>
    <source>
        <strain evidence="2 5">JCM 10664</strain>
    </source>
</reference>
<dbReference type="AlphaFoldDB" id="A0A917JL54"/>
<evidence type="ECO:0000313" key="2">
    <source>
        <dbReference type="EMBL" id="GAA0533762.1"/>
    </source>
</evidence>
<reference evidence="2" key="4">
    <citation type="submission" date="2023-12" db="EMBL/GenBank/DDBJ databases">
        <authorList>
            <person name="Sun Q."/>
            <person name="Inoue M."/>
        </authorList>
    </citation>
    <scope>NUCLEOTIDE SEQUENCE</scope>
    <source>
        <strain evidence="2">JCM 10664</strain>
    </source>
</reference>
<gene>
    <name evidence="2" type="ORF">GCM10009545_40380</name>
    <name evidence="3" type="ORF">GCM10011581_07210</name>
</gene>
<dbReference type="Proteomes" id="UP001500220">
    <property type="component" value="Unassembled WGS sequence"/>
</dbReference>
<protein>
    <submittedName>
        <fullName evidence="2">YjdF family protein</fullName>
    </submittedName>
</protein>
<dbReference type="EMBL" id="BAAAHC010000017">
    <property type="protein sequence ID" value="GAA0533762.1"/>
    <property type="molecule type" value="Genomic_DNA"/>
</dbReference>
<name>A0A917JL54_9PSEU</name>